<comment type="caution">
    <text evidence="8">The sequence shown here is derived from an EMBL/GenBank/DDBJ whole genome shotgun (WGS) entry which is preliminary data.</text>
</comment>
<dbReference type="GO" id="GO:0000160">
    <property type="term" value="P:phosphorelay signal transduction system"/>
    <property type="evidence" value="ECO:0007669"/>
    <property type="project" value="InterPro"/>
</dbReference>
<dbReference type="CDD" id="cd06170">
    <property type="entry name" value="LuxR_C_like"/>
    <property type="match status" value="1"/>
</dbReference>
<dbReference type="PANTHER" id="PTHR43214:SF24">
    <property type="entry name" value="TRANSCRIPTIONAL REGULATORY PROTEIN NARL-RELATED"/>
    <property type="match status" value="1"/>
</dbReference>
<evidence type="ECO:0000256" key="4">
    <source>
        <dbReference type="ARBA" id="ARBA00023163"/>
    </source>
</evidence>
<dbReference type="PRINTS" id="PR00038">
    <property type="entry name" value="HTHLUXR"/>
</dbReference>
<keyword evidence="1" id="KW-0597">Phosphoprotein</keyword>
<feature type="domain" description="HTH luxR-type" evidence="6">
    <location>
        <begin position="143"/>
        <end position="208"/>
    </location>
</feature>
<dbReference type="Gene3D" id="3.40.50.2300">
    <property type="match status" value="1"/>
</dbReference>
<feature type="domain" description="Response regulatory" evidence="7">
    <location>
        <begin position="6"/>
        <end position="123"/>
    </location>
</feature>
<dbReference type="AlphaFoldDB" id="A0A0L6CL51"/>
<dbReference type="InterPro" id="IPR039420">
    <property type="entry name" value="WalR-like"/>
</dbReference>
<sequence>MTAPHRVLLVEDHPLISYGLSRLLDGQPDLDVVGEVETADAARRFVRGVEPELIVLPVRLDGDRLAGIELCRHLRSTTTAKALVYTSFTDAQDIQAAVLAGADGLVGKAASPADLLHAMRTILRGGRVWQPGPDPERRSSATALLDHAQLTEREREVLRLMLGHFTNAQIADALTIEVTTVKTHVRSLLRKLEMGSRRELFVSPYAAGHAAG</sequence>
<evidence type="ECO:0008006" key="10">
    <source>
        <dbReference type="Google" id="ProtNLM"/>
    </source>
</evidence>
<gene>
    <name evidence="8" type="ORF">VV01_15735</name>
</gene>
<dbReference type="PANTHER" id="PTHR43214">
    <property type="entry name" value="TWO-COMPONENT RESPONSE REGULATOR"/>
    <property type="match status" value="1"/>
</dbReference>
<name>A0A0L6CL51_9MICO</name>
<evidence type="ECO:0000256" key="1">
    <source>
        <dbReference type="ARBA" id="ARBA00022553"/>
    </source>
</evidence>
<dbReference type="OrthoDB" id="9812579at2"/>
<keyword evidence="3" id="KW-0238">DNA-binding</keyword>
<dbReference type="GO" id="GO:0006355">
    <property type="term" value="P:regulation of DNA-templated transcription"/>
    <property type="evidence" value="ECO:0007669"/>
    <property type="project" value="InterPro"/>
</dbReference>
<dbReference type="SMART" id="SM00448">
    <property type="entry name" value="REC"/>
    <property type="match status" value="1"/>
</dbReference>
<proteinExistence type="predicted"/>
<dbReference type="SUPFAM" id="SSF52172">
    <property type="entry name" value="CheY-like"/>
    <property type="match status" value="1"/>
</dbReference>
<dbReference type="RefSeq" id="WP_050670695.1">
    <property type="nucleotide sequence ID" value="NZ_LAIR01000002.1"/>
</dbReference>
<protein>
    <recommendedName>
        <fullName evidence="10">LuxR family transcriptional regulator</fullName>
    </recommendedName>
</protein>
<keyword evidence="9" id="KW-1185">Reference proteome</keyword>
<dbReference type="Proteomes" id="UP000037397">
    <property type="component" value="Unassembled WGS sequence"/>
</dbReference>
<dbReference type="CDD" id="cd17535">
    <property type="entry name" value="REC_NarL-like"/>
    <property type="match status" value="1"/>
</dbReference>
<keyword evidence="4" id="KW-0804">Transcription</keyword>
<dbReference type="SMART" id="SM00421">
    <property type="entry name" value="HTH_LUXR"/>
    <property type="match status" value="1"/>
</dbReference>
<evidence type="ECO:0000256" key="5">
    <source>
        <dbReference type="PROSITE-ProRule" id="PRU00169"/>
    </source>
</evidence>
<dbReference type="Pfam" id="PF00072">
    <property type="entry name" value="Response_reg"/>
    <property type="match status" value="1"/>
</dbReference>
<dbReference type="InterPro" id="IPR011006">
    <property type="entry name" value="CheY-like_superfamily"/>
</dbReference>
<evidence type="ECO:0000259" key="7">
    <source>
        <dbReference type="PROSITE" id="PS50110"/>
    </source>
</evidence>
<comment type="caution">
    <text evidence="5">Lacks conserved residue(s) required for the propagation of feature annotation.</text>
</comment>
<dbReference type="InterPro" id="IPR058245">
    <property type="entry name" value="NreC/VraR/RcsB-like_REC"/>
</dbReference>
<dbReference type="InterPro" id="IPR001789">
    <property type="entry name" value="Sig_transdc_resp-reg_receiver"/>
</dbReference>
<dbReference type="EMBL" id="LAIR01000002">
    <property type="protein sequence ID" value="KNX38263.1"/>
    <property type="molecule type" value="Genomic_DNA"/>
</dbReference>
<dbReference type="InterPro" id="IPR016032">
    <property type="entry name" value="Sig_transdc_resp-reg_C-effctor"/>
</dbReference>
<dbReference type="GO" id="GO:0003677">
    <property type="term" value="F:DNA binding"/>
    <property type="evidence" value="ECO:0007669"/>
    <property type="project" value="UniProtKB-KW"/>
</dbReference>
<dbReference type="STRING" id="1631356.VV01_15735"/>
<evidence type="ECO:0000256" key="2">
    <source>
        <dbReference type="ARBA" id="ARBA00023015"/>
    </source>
</evidence>
<evidence type="ECO:0000313" key="8">
    <source>
        <dbReference type="EMBL" id="KNX38263.1"/>
    </source>
</evidence>
<organism evidence="8 9">
    <name type="scientific">Luteipulveratus halotolerans</name>
    <dbReference type="NCBI Taxonomy" id="1631356"/>
    <lineage>
        <taxon>Bacteria</taxon>
        <taxon>Bacillati</taxon>
        <taxon>Actinomycetota</taxon>
        <taxon>Actinomycetes</taxon>
        <taxon>Micrococcales</taxon>
        <taxon>Dermacoccaceae</taxon>
        <taxon>Luteipulveratus</taxon>
    </lineage>
</organism>
<evidence type="ECO:0000256" key="3">
    <source>
        <dbReference type="ARBA" id="ARBA00023125"/>
    </source>
</evidence>
<dbReference type="Pfam" id="PF00196">
    <property type="entry name" value="GerE"/>
    <property type="match status" value="1"/>
</dbReference>
<reference evidence="9" key="1">
    <citation type="submission" date="2015-03" db="EMBL/GenBank/DDBJ databases">
        <title>Luteipulveratus halotolerans sp. nov., a novel actinobacterium (Dermacoccaceae) from Sarawak, Malaysia.</title>
        <authorList>
            <person name="Juboi H."/>
            <person name="Basik A."/>
            <person name="Shamsul S.S."/>
            <person name="Arnold P."/>
            <person name="Schmitt E.K."/>
            <person name="Sanglier J.-J."/>
            <person name="Yeo T."/>
        </authorList>
    </citation>
    <scope>NUCLEOTIDE SEQUENCE [LARGE SCALE GENOMIC DNA]</scope>
    <source>
        <strain evidence="9">C296001</strain>
    </source>
</reference>
<evidence type="ECO:0000313" key="9">
    <source>
        <dbReference type="Proteomes" id="UP000037397"/>
    </source>
</evidence>
<dbReference type="SUPFAM" id="SSF46894">
    <property type="entry name" value="C-terminal effector domain of the bipartite response regulators"/>
    <property type="match status" value="1"/>
</dbReference>
<dbReference type="InterPro" id="IPR000792">
    <property type="entry name" value="Tscrpt_reg_LuxR_C"/>
</dbReference>
<dbReference type="PROSITE" id="PS50110">
    <property type="entry name" value="RESPONSE_REGULATORY"/>
    <property type="match status" value="1"/>
</dbReference>
<keyword evidence="2" id="KW-0805">Transcription regulation</keyword>
<dbReference type="PROSITE" id="PS50043">
    <property type="entry name" value="HTH_LUXR_2"/>
    <property type="match status" value="1"/>
</dbReference>
<accession>A0A0L6CL51</accession>
<evidence type="ECO:0000259" key="6">
    <source>
        <dbReference type="PROSITE" id="PS50043"/>
    </source>
</evidence>